<evidence type="ECO:0000313" key="3">
    <source>
        <dbReference type="Proteomes" id="UP000320913"/>
    </source>
</evidence>
<dbReference type="Pfam" id="PF00903">
    <property type="entry name" value="Glyoxalase"/>
    <property type="match status" value="2"/>
</dbReference>
<proteinExistence type="predicted"/>
<keyword evidence="2" id="KW-0223">Dioxygenase</keyword>
<dbReference type="SUPFAM" id="SSF54593">
    <property type="entry name" value="Glyoxalase/Bleomycin resistance protein/Dihydroxybiphenyl dioxygenase"/>
    <property type="match status" value="1"/>
</dbReference>
<name>A0A538T022_UNCEI</name>
<dbReference type="Proteomes" id="UP000320913">
    <property type="component" value="Unassembled WGS sequence"/>
</dbReference>
<dbReference type="AlphaFoldDB" id="A0A538T022"/>
<dbReference type="CDD" id="cd08347">
    <property type="entry name" value="PcpA_C_like"/>
    <property type="match status" value="1"/>
</dbReference>
<gene>
    <name evidence="2" type="ORF">E6K75_07600</name>
</gene>
<feature type="domain" description="VOC" evidence="1">
    <location>
        <begin position="155"/>
        <end position="274"/>
    </location>
</feature>
<dbReference type="PANTHER" id="PTHR36110">
    <property type="entry name" value="RING-CLEAVING DIOXYGENASE MHQE-RELATED"/>
    <property type="match status" value="1"/>
</dbReference>
<accession>A0A538T022</accession>
<evidence type="ECO:0000313" key="2">
    <source>
        <dbReference type="EMBL" id="TMQ56965.1"/>
    </source>
</evidence>
<dbReference type="InterPro" id="IPR029068">
    <property type="entry name" value="Glyas_Bleomycin-R_OHBP_Dase"/>
</dbReference>
<sequence>MKPVAGLHHVTAIAGPAQDNLDFYAGILGMSLVKKSVNQDDPGTYHLFYADAEGHPGTDLTFFPWDQAAPSVPGHGLASEVALAVPPDTLRWWAERLSRYGTPLGAIETRFGEKALPLTDPHGLKVALVESAAPRGRAFTPSASSPVAAEHQVRGLHGARIRERGMSPTAAFLTEVMGFRAAGAEGEWQRYTVAKGGSGAFIDVAEAPQARRGMWGVGSIHHLAWRVDDEAHQLDLRKRIEAASRRPTPVIDRFWFKSVYFTEPGGVLFELATEGPGFSVDEHPAHLGESLVLPPWLEPERRRIEAVLPSLSPPRPAPVVPR</sequence>
<dbReference type="InterPro" id="IPR004360">
    <property type="entry name" value="Glyas_Fos-R_dOase_dom"/>
</dbReference>
<keyword evidence="2" id="KW-0560">Oxidoreductase</keyword>
<protein>
    <submittedName>
        <fullName evidence="2">Ring-cleaving dioxygenase</fullName>
    </submittedName>
</protein>
<dbReference type="EMBL" id="VBOV01000182">
    <property type="protein sequence ID" value="TMQ56965.1"/>
    <property type="molecule type" value="Genomic_DNA"/>
</dbReference>
<dbReference type="InterPro" id="IPR052537">
    <property type="entry name" value="Extradiol_RC_dioxygenase"/>
</dbReference>
<dbReference type="PROSITE" id="PS51819">
    <property type="entry name" value="VOC"/>
    <property type="match status" value="2"/>
</dbReference>
<dbReference type="Gene3D" id="3.10.180.10">
    <property type="entry name" value="2,3-Dihydroxybiphenyl 1,2-Dioxygenase, domain 1"/>
    <property type="match status" value="2"/>
</dbReference>
<reference evidence="2 3" key="1">
    <citation type="journal article" date="2019" name="Nat. Microbiol.">
        <title>Mediterranean grassland soil C-N compound turnover is dependent on rainfall and depth, and is mediated by genomically divergent microorganisms.</title>
        <authorList>
            <person name="Diamond S."/>
            <person name="Andeer P.F."/>
            <person name="Li Z."/>
            <person name="Crits-Christoph A."/>
            <person name="Burstein D."/>
            <person name="Anantharaman K."/>
            <person name="Lane K.R."/>
            <person name="Thomas B.C."/>
            <person name="Pan C."/>
            <person name="Northen T.R."/>
            <person name="Banfield J.F."/>
        </authorList>
    </citation>
    <scope>NUCLEOTIDE SEQUENCE [LARGE SCALE GENOMIC DNA]</scope>
    <source>
        <strain evidence="2">WS_5</strain>
    </source>
</reference>
<comment type="caution">
    <text evidence="2">The sequence shown here is derived from an EMBL/GenBank/DDBJ whole genome shotgun (WGS) entry which is preliminary data.</text>
</comment>
<evidence type="ECO:0000259" key="1">
    <source>
        <dbReference type="PROSITE" id="PS51819"/>
    </source>
</evidence>
<dbReference type="PANTHER" id="PTHR36110:SF4">
    <property type="entry name" value="RING-CLEAVING DIOXYGENASE MHQA-RELATED"/>
    <property type="match status" value="1"/>
</dbReference>
<dbReference type="GO" id="GO:0051213">
    <property type="term" value="F:dioxygenase activity"/>
    <property type="evidence" value="ECO:0007669"/>
    <property type="project" value="UniProtKB-KW"/>
</dbReference>
<dbReference type="InterPro" id="IPR037523">
    <property type="entry name" value="VOC_core"/>
</dbReference>
<feature type="domain" description="VOC" evidence="1">
    <location>
        <begin position="6"/>
        <end position="131"/>
    </location>
</feature>
<organism evidence="2 3">
    <name type="scientific">Eiseniibacteriota bacterium</name>
    <dbReference type="NCBI Taxonomy" id="2212470"/>
    <lineage>
        <taxon>Bacteria</taxon>
        <taxon>Candidatus Eiseniibacteriota</taxon>
    </lineage>
</organism>